<dbReference type="CDD" id="cd24017">
    <property type="entry name" value="ASKHA_T2SSL_N"/>
    <property type="match status" value="1"/>
</dbReference>
<evidence type="ECO:0000256" key="3">
    <source>
        <dbReference type="ARBA" id="ARBA00022448"/>
    </source>
</evidence>
<evidence type="ECO:0000256" key="9">
    <source>
        <dbReference type="ARBA" id="ARBA00023136"/>
    </source>
</evidence>
<proteinExistence type="inferred from homology"/>
<keyword evidence="5" id="KW-0997">Cell inner membrane</keyword>
<dbReference type="GO" id="GO:0015627">
    <property type="term" value="C:type II protein secretion system complex"/>
    <property type="evidence" value="ECO:0007669"/>
    <property type="project" value="InterPro"/>
</dbReference>
<keyword evidence="8" id="KW-1133">Transmembrane helix</keyword>
<organism evidence="13 14">
    <name type="scientific">Hyphomonas hirschiana VP5</name>
    <dbReference type="NCBI Taxonomy" id="1280951"/>
    <lineage>
        <taxon>Bacteria</taxon>
        <taxon>Pseudomonadati</taxon>
        <taxon>Pseudomonadota</taxon>
        <taxon>Alphaproteobacteria</taxon>
        <taxon>Hyphomonadales</taxon>
        <taxon>Hyphomonadaceae</taxon>
        <taxon>Hyphomonas</taxon>
    </lineage>
</organism>
<dbReference type="InterPro" id="IPR043129">
    <property type="entry name" value="ATPase_NBD"/>
</dbReference>
<name>A0A059FX01_9PROT</name>
<dbReference type="InterPro" id="IPR024230">
    <property type="entry name" value="GspL_cyto_dom"/>
</dbReference>
<evidence type="ECO:0000256" key="1">
    <source>
        <dbReference type="ARBA" id="ARBA00004377"/>
    </source>
</evidence>
<evidence type="ECO:0000259" key="12">
    <source>
        <dbReference type="Pfam" id="PF12693"/>
    </source>
</evidence>
<comment type="subcellular location">
    <subcellularLocation>
        <location evidence="1">Cell inner membrane</location>
        <topology evidence="1">Single-pass membrane protein</topology>
    </subcellularLocation>
</comment>
<dbReference type="PATRIC" id="fig|1280951.3.peg.1452"/>
<dbReference type="OrthoDB" id="8479085at2"/>
<feature type="domain" description="GspL periplasmic" evidence="12">
    <location>
        <begin position="212"/>
        <end position="356"/>
    </location>
</feature>
<evidence type="ECO:0000256" key="2">
    <source>
        <dbReference type="ARBA" id="ARBA00005318"/>
    </source>
</evidence>
<evidence type="ECO:0000256" key="10">
    <source>
        <dbReference type="SAM" id="MobiDB-lite"/>
    </source>
</evidence>
<dbReference type="PIRSF" id="PIRSF015761">
    <property type="entry name" value="Protein_L"/>
    <property type="match status" value="1"/>
</dbReference>
<dbReference type="Proteomes" id="UP000025061">
    <property type="component" value="Unassembled WGS sequence"/>
</dbReference>
<keyword evidence="7" id="KW-0653">Protein transport</keyword>
<dbReference type="NCBIfam" id="TIGR01709">
    <property type="entry name" value="typeII_sec_gspL"/>
    <property type="match status" value="1"/>
</dbReference>
<dbReference type="GO" id="GO:0015628">
    <property type="term" value="P:protein secretion by the type II secretion system"/>
    <property type="evidence" value="ECO:0007669"/>
    <property type="project" value="InterPro"/>
</dbReference>
<evidence type="ECO:0000313" key="14">
    <source>
        <dbReference type="Proteomes" id="UP000025061"/>
    </source>
</evidence>
<dbReference type="GO" id="GO:0009276">
    <property type="term" value="C:Gram-negative-bacterium-type cell wall"/>
    <property type="evidence" value="ECO:0007669"/>
    <property type="project" value="InterPro"/>
</dbReference>
<feature type="domain" description="GspL cytoplasmic actin-ATPase-like" evidence="11">
    <location>
        <begin position="56"/>
        <end position="130"/>
    </location>
</feature>
<sequence>MKSVLYVALPSDADGLIQIAQERGDRLEIVNHRGPFGAASCVAFAPATSVGHFRAIVPGRNETEATRAALYAIEDELAQPVEDVHIVLGPRLKETAERDIYVVDRSLMKSWIDLLTKAGLAPEKILSEQCLFTDIDHPVNLGDRIIQREGNRIVGIDAALPQQARDALSAPTLEPSLEDGLHLIRLAERSTTRPAVNLRTGPFTLTKSAKQGVSAWRKAAGIAIAAASVWTGTLILEARNYNHAKEVTEKRAAERYTALFPVAAIPTNMDQATREMLAVAATPDTLDFRTSVAALYEAVAQSTNTQITALKFEGTDNRLTVDLSSPSPEALGAIISFLQSRGFQVTSPEPVAGDESSTTQIILEPVP</sequence>
<protein>
    <submittedName>
        <fullName evidence="13">General secretion pathway protein L</fullName>
    </submittedName>
</protein>
<reference evidence="13 14" key="1">
    <citation type="submission" date="2013-04" db="EMBL/GenBank/DDBJ databases">
        <title>Hyphomonas hirschiana VP5 Genome Sequencing.</title>
        <authorList>
            <person name="Lai Q."/>
            <person name="Shao Z."/>
        </authorList>
    </citation>
    <scope>NUCLEOTIDE SEQUENCE [LARGE SCALE GENOMIC DNA]</scope>
    <source>
        <strain evidence="13 14">VP5</strain>
    </source>
</reference>
<gene>
    <name evidence="13" type="ORF">HHI_07177</name>
</gene>
<dbReference type="AlphaFoldDB" id="A0A059FX01"/>
<evidence type="ECO:0000256" key="5">
    <source>
        <dbReference type="ARBA" id="ARBA00022519"/>
    </source>
</evidence>
<evidence type="ECO:0000256" key="6">
    <source>
        <dbReference type="ARBA" id="ARBA00022692"/>
    </source>
</evidence>
<comment type="similarity">
    <text evidence="2">Belongs to the GSP L family.</text>
</comment>
<dbReference type="Gene3D" id="3.30.420.380">
    <property type="match status" value="1"/>
</dbReference>
<feature type="region of interest" description="Disordered" evidence="10">
    <location>
        <begin position="348"/>
        <end position="367"/>
    </location>
</feature>
<dbReference type="GO" id="GO:0005886">
    <property type="term" value="C:plasma membrane"/>
    <property type="evidence" value="ECO:0007669"/>
    <property type="project" value="UniProtKB-SubCell"/>
</dbReference>
<keyword evidence="6" id="KW-0812">Transmembrane</keyword>
<keyword evidence="9" id="KW-0472">Membrane</keyword>
<evidence type="ECO:0000256" key="7">
    <source>
        <dbReference type="ARBA" id="ARBA00022927"/>
    </source>
</evidence>
<dbReference type="InterPro" id="IPR007812">
    <property type="entry name" value="T2SS_protein-GspL"/>
</dbReference>
<accession>A0A059FX01</accession>
<keyword evidence="3" id="KW-0813">Transport</keyword>
<evidence type="ECO:0000256" key="4">
    <source>
        <dbReference type="ARBA" id="ARBA00022475"/>
    </source>
</evidence>
<evidence type="ECO:0000259" key="11">
    <source>
        <dbReference type="Pfam" id="PF05134"/>
    </source>
</evidence>
<dbReference type="EMBL" id="ARYI01000005">
    <property type="protein sequence ID" value="KCZ95011.1"/>
    <property type="molecule type" value="Genomic_DNA"/>
</dbReference>
<dbReference type="Pfam" id="PF12693">
    <property type="entry name" value="GspL_C"/>
    <property type="match status" value="1"/>
</dbReference>
<evidence type="ECO:0000313" key="13">
    <source>
        <dbReference type="EMBL" id="KCZ95011.1"/>
    </source>
</evidence>
<dbReference type="Pfam" id="PF05134">
    <property type="entry name" value="T2SSL"/>
    <property type="match status" value="1"/>
</dbReference>
<keyword evidence="14" id="KW-1185">Reference proteome</keyword>
<comment type="caution">
    <text evidence="13">The sequence shown here is derived from an EMBL/GenBank/DDBJ whole genome shotgun (WGS) entry which is preliminary data.</text>
</comment>
<keyword evidence="4" id="KW-1003">Cell membrane</keyword>
<dbReference type="RefSeq" id="WP_011646874.1">
    <property type="nucleotide sequence ID" value="NZ_ARYI01000005.1"/>
</dbReference>
<dbReference type="SUPFAM" id="SSF53067">
    <property type="entry name" value="Actin-like ATPase domain"/>
    <property type="match status" value="1"/>
</dbReference>
<dbReference type="InterPro" id="IPR025691">
    <property type="entry name" value="GspL_pp_dom"/>
</dbReference>
<evidence type="ECO:0000256" key="8">
    <source>
        <dbReference type="ARBA" id="ARBA00022989"/>
    </source>
</evidence>